<dbReference type="InterPro" id="IPR044539">
    <property type="entry name" value="Pch2-like"/>
</dbReference>
<evidence type="ECO:0000256" key="3">
    <source>
        <dbReference type="RuleBase" id="RU003651"/>
    </source>
</evidence>
<dbReference type="Pfam" id="PF00004">
    <property type="entry name" value="AAA"/>
    <property type="match status" value="1"/>
</dbReference>
<sequence>MNVSECIVRNDLVPDDRYSGFWDSIVVDPTIKQQLVRSVALGLNLRTKLPFHATALHGLALLTGPPGTGKTTLARGSAHKVASLMPDSKARFIEVNPHGLMSAEHGQSQQRVSKLLAEHIPDLALDGLPTIVLLDEVESMAVARGAASLQANPADVHRATDAVLTALDDVAIKSPHIFTVATSNFIEALDGAFVSRADLVVEVPLPGKEAVNTILASTLTDFAEAFPALEKVAQDPRLAEVADLLVGQDGRGLRKLVSAAMLTRNETTIDPNELTIGDLLVAAGALASRSTTPGKERS</sequence>
<dbReference type="PROSITE" id="PS00674">
    <property type="entry name" value="AAA"/>
    <property type="match status" value="1"/>
</dbReference>
<dbReference type="PANTHER" id="PTHR45991:SF1">
    <property type="entry name" value="PACHYTENE CHECKPOINT PROTEIN 2 HOMOLOG"/>
    <property type="match status" value="1"/>
</dbReference>
<dbReference type="SUPFAM" id="SSF52540">
    <property type="entry name" value="P-loop containing nucleoside triphosphate hydrolases"/>
    <property type="match status" value="1"/>
</dbReference>
<organism evidence="5 6">
    <name type="scientific">Phytoactinopolyspora halotolerans</name>
    <dbReference type="NCBI Taxonomy" id="1981512"/>
    <lineage>
        <taxon>Bacteria</taxon>
        <taxon>Bacillati</taxon>
        <taxon>Actinomycetota</taxon>
        <taxon>Actinomycetes</taxon>
        <taxon>Jiangellales</taxon>
        <taxon>Jiangellaceae</taxon>
        <taxon>Phytoactinopolyspora</taxon>
    </lineage>
</organism>
<dbReference type="InterPro" id="IPR003593">
    <property type="entry name" value="AAA+_ATPase"/>
</dbReference>
<evidence type="ECO:0000256" key="1">
    <source>
        <dbReference type="ARBA" id="ARBA00022741"/>
    </source>
</evidence>
<dbReference type="InterPro" id="IPR003960">
    <property type="entry name" value="ATPase_AAA_CS"/>
</dbReference>
<evidence type="ECO:0000256" key="2">
    <source>
        <dbReference type="ARBA" id="ARBA00022840"/>
    </source>
</evidence>
<dbReference type="SMART" id="SM00382">
    <property type="entry name" value="AAA"/>
    <property type="match status" value="1"/>
</dbReference>
<keyword evidence="1 3" id="KW-0547">Nucleotide-binding</keyword>
<dbReference type="Gene3D" id="3.40.50.300">
    <property type="entry name" value="P-loop containing nucleotide triphosphate hydrolases"/>
    <property type="match status" value="1"/>
</dbReference>
<dbReference type="GO" id="GO:0016887">
    <property type="term" value="F:ATP hydrolysis activity"/>
    <property type="evidence" value="ECO:0007669"/>
    <property type="project" value="InterPro"/>
</dbReference>
<gene>
    <name evidence="5" type="ORF">G1H10_03865</name>
</gene>
<protein>
    <submittedName>
        <fullName evidence="5">AAA family ATPase</fullName>
    </submittedName>
</protein>
<dbReference type="Proteomes" id="UP000475214">
    <property type="component" value="Unassembled WGS sequence"/>
</dbReference>
<evidence type="ECO:0000313" key="6">
    <source>
        <dbReference type="Proteomes" id="UP000475214"/>
    </source>
</evidence>
<feature type="domain" description="AAA+ ATPase" evidence="4">
    <location>
        <begin position="56"/>
        <end position="207"/>
    </location>
</feature>
<reference evidence="5 6" key="1">
    <citation type="submission" date="2020-02" db="EMBL/GenBank/DDBJ databases">
        <authorList>
            <person name="Li X.-J."/>
            <person name="Han X.-M."/>
        </authorList>
    </citation>
    <scope>NUCLEOTIDE SEQUENCE [LARGE SCALE GENOMIC DNA]</scope>
    <source>
        <strain evidence="5 6">CCTCC AB 2017055</strain>
    </source>
</reference>
<proteinExistence type="inferred from homology"/>
<dbReference type="PANTHER" id="PTHR45991">
    <property type="entry name" value="PACHYTENE CHECKPOINT PROTEIN 2"/>
    <property type="match status" value="1"/>
</dbReference>
<dbReference type="GO" id="GO:0005524">
    <property type="term" value="F:ATP binding"/>
    <property type="evidence" value="ECO:0007669"/>
    <property type="project" value="UniProtKB-KW"/>
</dbReference>
<dbReference type="InterPro" id="IPR003959">
    <property type="entry name" value="ATPase_AAA_core"/>
</dbReference>
<keyword evidence="6" id="KW-1185">Reference proteome</keyword>
<dbReference type="RefSeq" id="WP_163732884.1">
    <property type="nucleotide sequence ID" value="NZ_JAAGOA010000002.1"/>
</dbReference>
<comment type="caution">
    <text evidence="5">The sequence shown here is derived from an EMBL/GenBank/DDBJ whole genome shotgun (WGS) entry which is preliminary data.</text>
</comment>
<evidence type="ECO:0000259" key="4">
    <source>
        <dbReference type="SMART" id="SM00382"/>
    </source>
</evidence>
<dbReference type="InterPro" id="IPR027417">
    <property type="entry name" value="P-loop_NTPase"/>
</dbReference>
<keyword evidence="2 3" id="KW-0067">ATP-binding</keyword>
<evidence type="ECO:0000313" key="5">
    <source>
        <dbReference type="EMBL" id="NED99296.1"/>
    </source>
</evidence>
<dbReference type="AlphaFoldDB" id="A0A6L9S2L8"/>
<comment type="similarity">
    <text evidence="3">Belongs to the AAA ATPase family.</text>
</comment>
<name>A0A6L9S2L8_9ACTN</name>
<accession>A0A6L9S2L8</accession>
<dbReference type="GO" id="GO:0005694">
    <property type="term" value="C:chromosome"/>
    <property type="evidence" value="ECO:0007669"/>
    <property type="project" value="TreeGrafter"/>
</dbReference>
<dbReference type="EMBL" id="JAAGOA010000002">
    <property type="protein sequence ID" value="NED99296.1"/>
    <property type="molecule type" value="Genomic_DNA"/>
</dbReference>